<sequence length="79" mass="9224">MPRRVTVAIIRGPRKTLFINYCLLSKWTVKLTQIKTTSSVGYNCSIKHRCRVPLTRHTKRTTYNELRSSRIQSNASWIS</sequence>
<reference evidence="1 2" key="1">
    <citation type="submission" date="2023-09" db="EMBL/GenBank/DDBJ databases">
        <title>Genomes of two closely related lineages of the louse Polyplax serrata with different host specificities.</title>
        <authorList>
            <person name="Martinu J."/>
            <person name="Tarabai H."/>
            <person name="Stefka J."/>
            <person name="Hypsa V."/>
        </authorList>
    </citation>
    <scope>NUCLEOTIDE SEQUENCE [LARGE SCALE GENOMIC DNA]</scope>
    <source>
        <strain evidence="1">98ZLc_SE</strain>
    </source>
</reference>
<evidence type="ECO:0000313" key="2">
    <source>
        <dbReference type="Proteomes" id="UP001359485"/>
    </source>
</evidence>
<evidence type="ECO:0000313" key="1">
    <source>
        <dbReference type="EMBL" id="KAK6638087.1"/>
    </source>
</evidence>
<comment type="caution">
    <text evidence="1">The sequence shown here is derived from an EMBL/GenBank/DDBJ whole genome shotgun (WGS) entry which is preliminary data.</text>
</comment>
<gene>
    <name evidence="1" type="ORF">RUM44_008512</name>
</gene>
<name>A0ABR1BCN1_POLSC</name>
<keyword evidence="2" id="KW-1185">Reference proteome</keyword>
<accession>A0ABR1BCN1</accession>
<proteinExistence type="predicted"/>
<dbReference type="Proteomes" id="UP001359485">
    <property type="component" value="Unassembled WGS sequence"/>
</dbReference>
<protein>
    <submittedName>
        <fullName evidence="1">Uncharacterized protein</fullName>
    </submittedName>
</protein>
<organism evidence="1 2">
    <name type="scientific">Polyplax serrata</name>
    <name type="common">Common mouse louse</name>
    <dbReference type="NCBI Taxonomy" id="468196"/>
    <lineage>
        <taxon>Eukaryota</taxon>
        <taxon>Metazoa</taxon>
        <taxon>Ecdysozoa</taxon>
        <taxon>Arthropoda</taxon>
        <taxon>Hexapoda</taxon>
        <taxon>Insecta</taxon>
        <taxon>Pterygota</taxon>
        <taxon>Neoptera</taxon>
        <taxon>Paraneoptera</taxon>
        <taxon>Psocodea</taxon>
        <taxon>Troctomorpha</taxon>
        <taxon>Phthiraptera</taxon>
        <taxon>Anoplura</taxon>
        <taxon>Polyplacidae</taxon>
        <taxon>Polyplax</taxon>
    </lineage>
</organism>
<dbReference type="EMBL" id="JAWJWF010000002">
    <property type="protein sequence ID" value="KAK6638087.1"/>
    <property type="molecule type" value="Genomic_DNA"/>
</dbReference>